<gene>
    <name evidence="1" type="ORF">CC78DRAFT_310963</name>
</gene>
<sequence>MRYQQSVLMTINIKDPIAHTKIVRFASLTYSSSTNTLSYHHLLNASSHKFSAAGKGICFWIVKRLSDRHSLLYSSTSISIFGDEDFRFKTTCTERERRVLVYWWCRVSLPLTLYRRFLSCVLGLGHEQS</sequence>
<accession>A0A9P4MYN5</accession>
<dbReference type="EMBL" id="ML986637">
    <property type="protein sequence ID" value="KAF2262740.1"/>
    <property type="molecule type" value="Genomic_DNA"/>
</dbReference>
<dbReference type="Proteomes" id="UP000800093">
    <property type="component" value="Unassembled WGS sequence"/>
</dbReference>
<comment type="caution">
    <text evidence="1">The sequence shown here is derived from an EMBL/GenBank/DDBJ whole genome shotgun (WGS) entry which is preliminary data.</text>
</comment>
<evidence type="ECO:0000313" key="1">
    <source>
        <dbReference type="EMBL" id="KAF2262740.1"/>
    </source>
</evidence>
<proteinExistence type="predicted"/>
<dbReference type="AlphaFoldDB" id="A0A9P4MYN5"/>
<name>A0A9P4MYN5_9PLEO</name>
<evidence type="ECO:0000313" key="2">
    <source>
        <dbReference type="Proteomes" id="UP000800093"/>
    </source>
</evidence>
<organism evidence="1 2">
    <name type="scientific">Lojkania enalia</name>
    <dbReference type="NCBI Taxonomy" id="147567"/>
    <lineage>
        <taxon>Eukaryota</taxon>
        <taxon>Fungi</taxon>
        <taxon>Dikarya</taxon>
        <taxon>Ascomycota</taxon>
        <taxon>Pezizomycotina</taxon>
        <taxon>Dothideomycetes</taxon>
        <taxon>Pleosporomycetidae</taxon>
        <taxon>Pleosporales</taxon>
        <taxon>Pleosporales incertae sedis</taxon>
        <taxon>Lojkania</taxon>
    </lineage>
</organism>
<reference evidence="2" key="1">
    <citation type="journal article" date="2020" name="Stud. Mycol.">
        <title>101 Dothideomycetes genomes: A test case for predicting lifestyles and emergence of pathogens.</title>
        <authorList>
            <person name="Haridas S."/>
            <person name="Albert R."/>
            <person name="Binder M."/>
            <person name="Bloem J."/>
            <person name="LaButti K."/>
            <person name="Salamov A."/>
            <person name="Andreopoulos B."/>
            <person name="Baker S."/>
            <person name="Barry K."/>
            <person name="Bills G."/>
            <person name="Bluhm B."/>
            <person name="Cannon C."/>
            <person name="Castanera R."/>
            <person name="Culley D."/>
            <person name="Daum C."/>
            <person name="Ezra D."/>
            <person name="Gonzalez J."/>
            <person name="Henrissat B."/>
            <person name="Kuo A."/>
            <person name="Liang C."/>
            <person name="Lipzen A."/>
            <person name="Lutzoni F."/>
            <person name="Magnuson J."/>
            <person name="Mondo S."/>
            <person name="Nolan M."/>
            <person name="Ohm R."/>
            <person name="Pangilinan J."/>
            <person name="Park H.-J."/>
            <person name="Ramirez L."/>
            <person name="Alfaro M."/>
            <person name="Sun H."/>
            <person name="Tritt A."/>
            <person name="Yoshinaga Y."/>
            <person name="Zwiers L.-H."/>
            <person name="Turgeon B."/>
            <person name="Goodwin S."/>
            <person name="Spatafora J."/>
            <person name="Crous P."/>
            <person name="Grigoriev I."/>
        </authorList>
    </citation>
    <scope>NUCLEOTIDE SEQUENCE [LARGE SCALE GENOMIC DNA]</scope>
    <source>
        <strain evidence="2">CBS 304.66</strain>
    </source>
</reference>
<protein>
    <submittedName>
        <fullName evidence="1">Uncharacterized protein</fullName>
    </submittedName>
</protein>
<keyword evidence="2" id="KW-1185">Reference proteome</keyword>